<dbReference type="Proteomes" id="UP000285405">
    <property type="component" value="Unassembled WGS sequence"/>
</dbReference>
<protein>
    <submittedName>
        <fullName evidence="1">Uncharacterized protein</fullName>
    </submittedName>
</protein>
<dbReference type="EMBL" id="MCBR01022178">
    <property type="protein sequence ID" value="RKF53374.1"/>
    <property type="molecule type" value="Genomic_DNA"/>
</dbReference>
<reference evidence="1 2" key="1">
    <citation type="journal article" date="2018" name="BMC Genomics">
        <title>Comparative genome analyses reveal sequence features reflecting distinct modes of host-adaptation between dicot and monocot powdery mildew.</title>
        <authorList>
            <person name="Wu Y."/>
            <person name="Ma X."/>
            <person name="Pan Z."/>
            <person name="Kale S.D."/>
            <person name="Song Y."/>
            <person name="King H."/>
            <person name="Zhang Q."/>
            <person name="Presley C."/>
            <person name="Deng X."/>
            <person name="Wei C.I."/>
            <person name="Xiao S."/>
        </authorList>
    </citation>
    <scope>NUCLEOTIDE SEQUENCE [LARGE SCALE GENOMIC DNA]</scope>
    <source>
        <strain evidence="1">UCSC1</strain>
    </source>
</reference>
<organism evidence="1 2">
    <name type="scientific">Golovinomyces cichoracearum</name>
    <dbReference type="NCBI Taxonomy" id="62708"/>
    <lineage>
        <taxon>Eukaryota</taxon>
        <taxon>Fungi</taxon>
        <taxon>Dikarya</taxon>
        <taxon>Ascomycota</taxon>
        <taxon>Pezizomycotina</taxon>
        <taxon>Leotiomycetes</taxon>
        <taxon>Erysiphales</taxon>
        <taxon>Erysiphaceae</taxon>
        <taxon>Golovinomyces</taxon>
    </lineage>
</organism>
<evidence type="ECO:0000313" key="1">
    <source>
        <dbReference type="EMBL" id="RKF53374.1"/>
    </source>
</evidence>
<sequence length="100" mass="11805">MSDKRVRSTSPRVTSVFIQRMFQKYELSEIAIGDLDESKLGNNIIDLENTSKGELSSIILTYLSHYIYHDLYDEDLFWELKQDFAGWKRENFEQENLCTS</sequence>
<evidence type="ECO:0000313" key="2">
    <source>
        <dbReference type="Proteomes" id="UP000285405"/>
    </source>
</evidence>
<gene>
    <name evidence="1" type="ORF">GcC1_221025</name>
</gene>
<name>A0A420H7F7_9PEZI</name>
<proteinExistence type="predicted"/>
<dbReference type="AlphaFoldDB" id="A0A420H7F7"/>
<accession>A0A420H7F7</accession>
<comment type="caution">
    <text evidence="1">The sequence shown here is derived from an EMBL/GenBank/DDBJ whole genome shotgun (WGS) entry which is preliminary data.</text>
</comment>